<dbReference type="Proteomes" id="UP000316714">
    <property type="component" value="Unassembled WGS sequence"/>
</dbReference>
<feature type="domain" description="PAS" evidence="11">
    <location>
        <begin position="309"/>
        <end position="378"/>
    </location>
</feature>
<protein>
    <recommendedName>
        <fullName evidence="2">histidine kinase</fullName>
        <ecNumber evidence="2">2.7.13.3</ecNumber>
    </recommendedName>
</protein>
<feature type="transmembrane region" description="Helical" evidence="8">
    <location>
        <begin position="174"/>
        <end position="194"/>
    </location>
</feature>
<feature type="transmembrane region" description="Helical" evidence="8">
    <location>
        <begin position="275"/>
        <end position="294"/>
    </location>
</feature>
<feature type="modified residue" description="4-aspartylphosphate" evidence="7">
    <location>
        <position position="1059"/>
    </location>
</feature>
<keyword evidence="8" id="KW-0812">Transmembrane</keyword>
<keyword evidence="3 7" id="KW-0597">Phosphoprotein</keyword>
<dbReference type="OrthoDB" id="3272385at2"/>
<dbReference type="FunFam" id="3.30.450.20:FF:000099">
    <property type="entry name" value="Sensory box sensor histidine kinase"/>
    <property type="match status" value="1"/>
</dbReference>
<evidence type="ECO:0000259" key="10">
    <source>
        <dbReference type="PROSITE" id="PS50110"/>
    </source>
</evidence>
<evidence type="ECO:0000259" key="12">
    <source>
        <dbReference type="PROSITE" id="PS50113"/>
    </source>
</evidence>
<keyword evidence="4 13" id="KW-0808">Transferase</keyword>
<sequence length="1137" mass="124408">MPQSDSSPPVRTWNLSPKAVSQAVVCAAGGYALAGGAVTVVGWVFDVPKLTNWWGDGNGDGVNDGISMLMNTAVASMACGLALILLTQYRQRWARIIGQGAAWLSILIGGLTLLEHVTGANLGIDTLLANRDWGQDATTSKMRMGPPACISFTIFGVTLLLMIRGRRARRIGSILAVAPLLISSLSLTGYLFNADQLFGIAKVTGIALQSSTILAVLSVGAIAAFPDRGVSSVLSRDDIGGRLFRRMLAPVLIVPPILGWVLVRGADAGYYDAQFNAAMLVLIGVAVFVALLWWTAKNLGNYAIEAQRAHNHLATIVETSHDSIISKSLDGTIVSWNAGAEQLYGYTEAEIVGKTVMLITPEERREEEDQILARLSRGERIQDLETERLHKDGSLVQVSMSVSPVRDESGAIVGASNIARDITQRKRADEMIRRSESDLRTLADTMPELAWMAHPDGDIFWYNRRWNEYTGRSLEEMRGWGWRDVHDPDVLPTVLARWEHSLATGAPFEMEFPLKGADGNFRWFLTRVQALRDDSGRVVRWFGTNTDIDRVKRVEQRLRDQTETLELLNETAKAVGSVLELDDLLQFITDIGRRLSGAKFAAFFYNTKDEHGDALLLYALSGADREEFDSLGMPRATDLFGPTFRGEEIIRSDDITQDERFGRNSPHNGLPTGHLPVKSYLAVPVAIRSGEVIGGLFFGHPEPGRFSEQIEHVVAGIASQAAVSIENARLYDNLKQAADDRLRLLEAERAARSEAERVNVMKDEFLATLSHELRTPLNAILGWAQILDPESSDKDEMAEGLEIIQRNARTQTQLIEDLLDMSRIISGKVRLEPEPINPADVLRQSVESVRHSADMKGVELRQEIDPDPVVVSGDPTRLQQVFWNLLSNAIKFTPEGGRVTMSLRRDGGHVEVAVSDSGIGVKPEFLAVMFDRFRQADSSTTRAYGGLGLGLSIVKNLVELHGGSIEAASGGEGQGATFTVRLPLKRSLNSGQRSRDDKQANGHSGLDGLKVLIVEDEIDSRALLQRILGQADARVAAAGSADEGMSLLRSTRPDVIISDIGMPGVDGYQFMRNVRELPESEGGQTPAVALTALSRSEDRMQAMMAGYQSHIAKPVDPERLINTLHGLMATARSGNLR</sequence>
<dbReference type="SUPFAM" id="SSF55785">
    <property type="entry name" value="PYP-like sensor domain (PAS domain)"/>
    <property type="match status" value="2"/>
</dbReference>
<dbReference type="InterPro" id="IPR036890">
    <property type="entry name" value="HATPase_C_sf"/>
</dbReference>
<dbReference type="PANTHER" id="PTHR43547">
    <property type="entry name" value="TWO-COMPONENT HISTIDINE KINASE"/>
    <property type="match status" value="1"/>
</dbReference>
<dbReference type="InterPro" id="IPR004358">
    <property type="entry name" value="Sig_transdc_His_kin-like_C"/>
</dbReference>
<dbReference type="InterPro" id="IPR029016">
    <property type="entry name" value="GAF-like_dom_sf"/>
</dbReference>
<dbReference type="PROSITE" id="PS50110">
    <property type="entry name" value="RESPONSE_REGULATORY"/>
    <property type="match status" value="1"/>
</dbReference>
<dbReference type="SMART" id="SM00388">
    <property type="entry name" value="HisKA"/>
    <property type="match status" value="1"/>
</dbReference>
<dbReference type="InterPro" id="IPR001610">
    <property type="entry name" value="PAC"/>
</dbReference>
<dbReference type="Pfam" id="PF08447">
    <property type="entry name" value="PAS_3"/>
    <property type="match status" value="1"/>
</dbReference>
<dbReference type="Pfam" id="PF02518">
    <property type="entry name" value="HATPase_c"/>
    <property type="match status" value="1"/>
</dbReference>
<dbReference type="InterPro" id="IPR035965">
    <property type="entry name" value="PAS-like_dom_sf"/>
</dbReference>
<comment type="catalytic activity">
    <reaction evidence="1">
        <text>ATP + protein L-histidine = ADP + protein N-phospho-L-histidine.</text>
        <dbReference type="EC" id="2.7.13.3"/>
    </reaction>
</comment>
<feature type="domain" description="Response regulatory" evidence="10">
    <location>
        <begin position="1010"/>
        <end position="1128"/>
    </location>
</feature>
<keyword evidence="14" id="KW-1185">Reference proteome</keyword>
<dbReference type="PROSITE" id="PS50112">
    <property type="entry name" value="PAS"/>
    <property type="match status" value="2"/>
</dbReference>
<dbReference type="SMART" id="SM00387">
    <property type="entry name" value="HATPase_c"/>
    <property type="match status" value="1"/>
</dbReference>
<feature type="transmembrane region" description="Helical" evidence="8">
    <location>
        <begin position="101"/>
        <end position="124"/>
    </location>
</feature>
<keyword evidence="8" id="KW-0472">Membrane</keyword>
<keyword evidence="5 13" id="KW-0418">Kinase</keyword>
<dbReference type="InterPro" id="IPR003594">
    <property type="entry name" value="HATPase_dom"/>
</dbReference>
<evidence type="ECO:0000313" key="13">
    <source>
        <dbReference type="EMBL" id="TWT30183.1"/>
    </source>
</evidence>
<evidence type="ECO:0000256" key="1">
    <source>
        <dbReference type="ARBA" id="ARBA00000085"/>
    </source>
</evidence>
<reference evidence="13 14" key="1">
    <citation type="submission" date="2019-02" db="EMBL/GenBank/DDBJ databases">
        <title>Deep-cultivation of Planctomycetes and their phenomic and genomic characterization uncovers novel biology.</title>
        <authorList>
            <person name="Wiegand S."/>
            <person name="Jogler M."/>
            <person name="Boedeker C."/>
            <person name="Pinto D."/>
            <person name="Vollmers J."/>
            <person name="Rivas-Marin E."/>
            <person name="Kohn T."/>
            <person name="Peeters S.H."/>
            <person name="Heuer A."/>
            <person name="Rast P."/>
            <person name="Oberbeckmann S."/>
            <person name="Bunk B."/>
            <person name="Jeske O."/>
            <person name="Meyerdierks A."/>
            <person name="Storesund J.E."/>
            <person name="Kallscheuer N."/>
            <person name="Luecker S."/>
            <person name="Lage O.M."/>
            <person name="Pohl T."/>
            <person name="Merkel B.J."/>
            <person name="Hornburger P."/>
            <person name="Mueller R.-W."/>
            <person name="Bruemmer F."/>
            <person name="Labrenz M."/>
            <person name="Spormann A.M."/>
            <person name="Op Den Camp H."/>
            <person name="Overmann J."/>
            <person name="Amann R."/>
            <person name="Jetten M.S.M."/>
            <person name="Mascher T."/>
            <person name="Medema M.H."/>
            <person name="Devos D.P."/>
            <person name="Kaster A.-K."/>
            <person name="Ovreas L."/>
            <person name="Rohde M."/>
            <person name="Galperin M.Y."/>
            <person name="Jogler C."/>
        </authorList>
    </citation>
    <scope>NUCLEOTIDE SEQUENCE [LARGE SCALE GENOMIC DNA]</scope>
    <source>
        <strain evidence="13 14">KOR34</strain>
    </source>
</reference>
<dbReference type="PANTHER" id="PTHR43547:SF2">
    <property type="entry name" value="HYBRID SIGNAL TRANSDUCTION HISTIDINE KINASE C"/>
    <property type="match status" value="1"/>
</dbReference>
<dbReference type="PROSITE" id="PS50109">
    <property type="entry name" value="HIS_KIN"/>
    <property type="match status" value="1"/>
</dbReference>
<dbReference type="Gene3D" id="3.30.450.40">
    <property type="match status" value="1"/>
</dbReference>
<accession>A0A5C5UX20</accession>
<dbReference type="Gene3D" id="1.10.287.130">
    <property type="match status" value="1"/>
</dbReference>
<comment type="caution">
    <text evidence="13">The sequence shown here is derived from an EMBL/GenBank/DDBJ whole genome shotgun (WGS) entry which is preliminary data.</text>
</comment>
<dbReference type="InterPro" id="IPR011006">
    <property type="entry name" value="CheY-like_superfamily"/>
</dbReference>
<dbReference type="SUPFAM" id="SSF55874">
    <property type="entry name" value="ATPase domain of HSP90 chaperone/DNA topoisomerase II/histidine kinase"/>
    <property type="match status" value="1"/>
</dbReference>
<dbReference type="Pfam" id="PF00072">
    <property type="entry name" value="Response_reg"/>
    <property type="match status" value="1"/>
</dbReference>
<evidence type="ECO:0000313" key="14">
    <source>
        <dbReference type="Proteomes" id="UP000316714"/>
    </source>
</evidence>
<dbReference type="InterPro" id="IPR013655">
    <property type="entry name" value="PAS_fold_3"/>
</dbReference>
<feature type="transmembrane region" description="Helical" evidence="8">
    <location>
        <begin position="144"/>
        <end position="162"/>
    </location>
</feature>
<dbReference type="RefSeq" id="WP_146568555.1">
    <property type="nucleotide sequence ID" value="NZ_SIHJ01000005.1"/>
</dbReference>
<evidence type="ECO:0000256" key="5">
    <source>
        <dbReference type="ARBA" id="ARBA00022777"/>
    </source>
</evidence>
<name>A0A5C5UX20_9BACT</name>
<feature type="transmembrane region" description="Helical" evidence="8">
    <location>
        <begin position="65"/>
        <end position="89"/>
    </location>
</feature>
<dbReference type="CDD" id="cd00130">
    <property type="entry name" value="PAS"/>
    <property type="match status" value="2"/>
</dbReference>
<dbReference type="PRINTS" id="PR00344">
    <property type="entry name" value="BCTRLSENSOR"/>
</dbReference>
<dbReference type="SMART" id="SM00091">
    <property type="entry name" value="PAS"/>
    <property type="match status" value="2"/>
</dbReference>
<feature type="domain" description="PAC" evidence="12">
    <location>
        <begin position="382"/>
        <end position="434"/>
    </location>
</feature>
<dbReference type="Gene3D" id="3.30.450.20">
    <property type="entry name" value="PAS domain"/>
    <property type="match status" value="2"/>
</dbReference>
<dbReference type="SMART" id="SM00065">
    <property type="entry name" value="GAF"/>
    <property type="match status" value="1"/>
</dbReference>
<dbReference type="InterPro" id="IPR001789">
    <property type="entry name" value="Sig_transdc_resp-reg_receiver"/>
</dbReference>
<gene>
    <name evidence="13" type="primary">luxQ_4</name>
    <name evidence="13" type="ORF">KOR34_47410</name>
</gene>
<dbReference type="SMART" id="SM00086">
    <property type="entry name" value="PAC"/>
    <property type="match status" value="2"/>
</dbReference>
<dbReference type="InterPro" id="IPR000014">
    <property type="entry name" value="PAS"/>
</dbReference>
<dbReference type="SUPFAM" id="SSF47384">
    <property type="entry name" value="Homodimeric domain of signal transducing histidine kinase"/>
    <property type="match status" value="1"/>
</dbReference>
<proteinExistence type="predicted"/>
<evidence type="ECO:0000256" key="7">
    <source>
        <dbReference type="PROSITE-ProRule" id="PRU00169"/>
    </source>
</evidence>
<dbReference type="GO" id="GO:0000155">
    <property type="term" value="F:phosphorelay sensor kinase activity"/>
    <property type="evidence" value="ECO:0007669"/>
    <property type="project" value="InterPro"/>
</dbReference>
<feature type="transmembrane region" description="Helical" evidence="8">
    <location>
        <begin position="20"/>
        <end position="45"/>
    </location>
</feature>
<organism evidence="13 14">
    <name type="scientific">Posidoniimonas corsicana</name>
    <dbReference type="NCBI Taxonomy" id="1938618"/>
    <lineage>
        <taxon>Bacteria</taxon>
        <taxon>Pseudomonadati</taxon>
        <taxon>Planctomycetota</taxon>
        <taxon>Planctomycetia</taxon>
        <taxon>Pirellulales</taxon>
        <taxon>Lacipirellulaceae</taxon>
        <taxon>Posidoniimonas</taxon>
    </lineage>
</organism>
<dbReference type="PROSITE" id="PS50113">
    <property type="entry name" value="PAC"/>
    <property type="match status" value="2"/>
</dbReference>
<dbReference type="CDD" id="cd00082">
    <property type="entry name" value="HisKA"/>
    <property type="match status" value="1"/>
</dbReference>
<dbReference type="InterPro" id="IPR005467">
    <property type="entry name" value="His_kinase_dom"/>
</dbReference>
<dbReference type="Pfam" id="PF08448">
    <property type="entry name" value="PAS_4"/>
    <property type="match status" value="1"/>
</dbReference>
<dbReference type="CDD" id="cd16922">
    <property type="entry name" value="HATPase_EvgS-ArcB-TorS-like"/>
    <property type="match status" value="1"/>
</dbReference>
<dbReference type="NCBIfam" id="TIGR00229">
    <property type="entry name" value="sensory_box"/>
    <property type="match status" value="2"/>
</dbReference>
<feature type="domain" description="Histidine kinase" evidence="9">
    <location>
        <begin position="768"/>
        <end position="986"/>
    </location>
</feature>
<dbReference type="SUPFAM" id="SSF55781">
    <property type="entry name" value="GAF domain-like"/>
    <property type="match status" value="1"/>
</dbReference>
<feature type="domain" description="PAC" evidence="12">
    <location>
        <begin position="508"/>
        <end position="560"/>
    </location>
</feature>
<dbReference type="FunFam" id="3.30.565.10:FF:000010">
    <property type="entry name" value="Sensor histidine kinase RcsC"/>
    <property type="match status" value="1"/>
</dbReference>
<evidence type="ECO:0000256" key="8">
    <source>
        <dbReference type="SAM" id="Phobius"/>
    </source>
</evidence>
<dbReference type="InterPro" id="IPR000700">
    <property type="entry name" value="PAS-assoc_C"/>
</dbReference>
<evidence type="ECO:0000259" key="9">
    <source>
        <dbReference type="PROSITE" id="PS50109"/>
    </source>
</evidence>
<dbReference type="SUPFAM" id="SSF52172">
    <property type="entry name" value="CheY-like"/>
    <property type="match status" value="1"/>
</dbReference>
<dbReference type="InterPro" id="IPR013656">
    <property type="entry name" value="PAS_4"/>
</dbReference>
<dbReference type="Pfam" id="PF00512">
    <property type="entry name" value="HisKA"/>
    <property type="match status" value="1"/>
</dbReference>
<dbReference type="AlphaFoldDB" id="A0A5C5UX20"/>
<evidence type="ECO:0000256" key="3">
    <source>
        <dbReference type="ARBA" id="ARBA00022553"/>
    </source>
</evidence>
<feature type="domain" description="PAS" evidence="11">
    <location>
        <begin position="435"/>
        <end position="505"/>
    </location>
</feature>
<evidence type="ECO:0000256" key="2">
    <source>
        <dbReference type="ARBA" id="ARBA00012438"/>
    </source>
</evidence>
<dbReference type="InterPro" id="IPR003018">
    <property type="entry name" value="GAF"/>
</dbReference>
<dbReference type="EC" id="2.7.13.3" evidence="2"/>
<dbReference type="FunFam" id="1.10.287.130:FF:000001">
    <property type="entry name" value="Two-component sensor histidine kinase"/>
    <property type="match status" value="1"/>
</dbReference>
<dbReference type="Gene3D" id="3.40.50.2300">
    <property type="match status" value="1"/>
</dbReference>
<keyword evidence="6" id="KW-0902">Two-component regulatory system</keyword>
<keyword evidence="8" id="KW-1133">Transmembrane helix</keyword>
<dbReference type="EMBL" id="SIHJ01000005">
    <property type="protein sequence ID" value="TWT30183.1"/>
    <property type="molecule type" value="Genomic_DNA"/>
</dbReference>
<dbReference type="CDD" id="cd17580">
    <property type="entry name" value="REC_2_DhkD-like"/>
    <property type="match status" value="1"/>
</dbReference>
<dbReference type="Gene3D" id="3.30.565.10">
    <property type="entry name" value="Histidine kinase-like ATPase, C-terminal domain"/>
    <property type="match status" value="1"/>
</dbReference>
<dbReference type="Pfam" id="PF13185">
    <property type="entry name" value="GAF_2"/>
    <property type="match status" value="1"/>
</dbReference>
<evidence type="ECO:0000259" key="11">
    <source>
        <dbReference type="PROSITE" id="PS50112"/>
    </source>
</evidence>
<feature type="transmembrane region" description="Helical" evidence="8">
    <location>
        <begin position="206"/>
        <end position="226"/>
    </location>
</feature>
<dbReference type="InterPro" id="IPR036097">
    <property type="entry name" value="HisK_dim/P_sf"/>
</dbReference>
<dbReference type="SMART" id="SM00448">
    <property type="entry name" value="REC"/>
    <property type="match status" value="1"/>
</dbReference>
<dbReference type="InterPro" id="IPR003661">
    <property type="entry name" value="HisK_dim/P_dom"/>
</dbReference>
<evidence type="ECO:0000256" key="6">
    <source>
        <dbReference type="ARBA" id="ARBA00023012"/>
    </source>
</evidence>
<evidence type="ECO:0000256" key="4">
    <source>
        <dbReference type="ARBA" id="ARBA00022679"/>
    </source>
</evidence>